<reference evidence="1 2" key="2">
    <citation type="submission" date="2020-08" db="EMBL/GenBank/DDBJ databases">
        <title>The Agave Microbiome: Exploring the role of microbial communities in plant adaptations to desert environments.</title>
        <authorList>
            <person name="Partida-Martinez L.P."/>
        </authorList>
    </citation>
    <scope>NUCLEOTIDE SEQUENCE [LARGE SCALE GENOMIC DNA]</scope>
    <source>
        <strain evidence="1 2">AS2.3</strain>
    </source>
</reference>
<organism evidence="1 2">
    <name type="scientific">Sphingomonas melonis</name>
    <dbReference type="NCBI Taxonomy" id="152682"/>
    <lineage>
        <taxon>Bacteria</taxon>
        <taxon>Pseudomonadati</taxon>
        <taxon>Pseudomonadota</taxon>
        <taxon>Alphaproteobacteria</taxon>
        <taxon>Sphingomonadales</taxon>
        <taxon>Sphingomonadaceae</taxon>
        <taxon>Sphingomonas</taxon>
    </lineage>
</organism>
<evidence type="ECO:0000313" key="2">
    <source>
        <dbReference type="Proteomes" id="UP000517753"/>
    </source>
</evidence>
<sequence length="277" mass="29052">MASIPPLPTPTMSAPTGVELLEAIWRETGGYTEPNRAEATSPTGGHLPSDVLRDCPAGALCRIFDGGAARESVLNGGLTGAGLIVAAPSACPLTWAGVPERPHEWSVHGFIVADDARSPAHHLCGFADAVRSLRIFIFSPNAKPNLARGDESPCGGHRVFSAALREKPFSVDLPADGQVLSPSGGWTRFNHRACSLCGGAYPGMTPARCRTLRRDTRRQHAGPLALSCRLFGSPGTSSSSWKPPTVTRTATTRMPELWCVGRQRPGGRSAGVGGGKG</sequence>
<proteinExistence type="predicted"/>
<evidence type="ECO:0000313" key="1">
    <source>
        <dbReference type="EMBL" id="NYD91604.1"/>
    </source>
</evidence>
<gene>
    <name evidence="1" type="ORF">HD841_003420</name>
</gene>
<name>A0A7Y9FQK3_9SPHN</name>
<dbReference type="EMBL" id="JACCBY010000006">
    <property type="protein sequence ID" value="NYD91604.1"/>
    <property type="molecule type" value="Genomic_DNA"/>
</dbReference>
<keyword evidence="2" id="KW-1185">Reference proteome</keyword>
<dbReference type="Proteomes" id="UP000517753">
    <property type="component" value="Unassembled WGS sequence"/>
</dbReference>
<accession>A0A7Y9FQK3</accession>
<reference evidence="1 2" key="1">
    <citation type="submission" date="2020-07" db="EMBL/GenBank/DDBJ databases">
        <authorList>
            <person name="Partida-Martinez L."/>
            <person name="Huntemann M."/>
            <person name="Clum A."/>
            <person name="Wang J."/>
            <person name="Palaniappan K."/>
            <person name="Ritter S."/>
            <person name="Chen I.-M."/>
            <person name="Stamatis D."/>
            <person name="Reddy T."/>
            <person name="O'Malley R."/>
            <person name="Daum C."/>
            <person name="Shapiro N."/>
            <person name="Ivanova N."/>
            <person name="Kyrpides N."/>
            <person name="Woyke T."/>
        </authorList>
    </citation>
    <scope>NUCLEOTIDE SEQUENCE [LARGE SCALE GENOMIC DNA]</scope>
    <source>
        <strain evidence="1 2">AS2.3</strain>
    </source>
</reference>
<comment type="caution">
    <text evidence="1">The sequence shown here is derived from an EMBL/GenBank/DDBJ whole genome shotgun (WGS) entry which is preliminary data.</text>
</comment>
<dbReference type="AlphaFoldDB" id="A0A7Y9FQK3"/>
<protein>
    <submittedName>
        <fullName evidence="1">Uncharacterized protein</fullName>
    </submittedName>
</protein>